<evidence type="ECO:0000256" key="11">
    <source>
        <dbReference type="SAM" id="Phobius"/>
    </source>
</evidence>
<comment type="similarity">
    <text evidence="2">Belongs to the ABC-4 integral membrane protein family. HrtB subfamily.</text>
</comment>
<evidence type="ECO:0000256" key="3">
    <source>
        <dbReference type="ARBA" id="ARBA00011131"/>
    </source>
</evidence>
<evidence type="ECO:0000256" key="8">
    <source>
        <dbReference type="ARBA" id="ARBA00022989"/>
    </source>
</evidence>
<feature type="transmembrane region" description="Helical" evidence="11">
    <location>
        <begin position="319"/>
        <end position="337"/>
    </location>
</feature>
<proteinExistence type="inferred from homology"/>
<evidence type="ECO:0000256" key="7">
    <source>
        <dbReference type="ARBA" id="ARBA00022692"/>
    </source>
</evidence>
<keyword evidence="7 11" id="KW-0812">Transmembrane</keyword>
<keyword evidence="9 11" id="KW-0472">Membrane</keyword>
<dbReference type="InterPro" id="IPR025857">
    <property type="entry name" value="MacB_PCD"/>
</dbReference>
<comment type="subcellular location">
    <subcellularLocation>
        <location evidence="1">Cell membrane</location>
        <topology evidence="1">Multi-pass membrane protein</topology>
    </subcellularLocation>
</comment>
<evidence type="ECO:0000313" key="15">
    <source>
        <dbReference type="Proteomes" id="UP000510886"/>
    </source>
</evidence>
<keyword evidence="6" id="KW-1003">Cell membrane</keyword>
<keyword evidence="8 11" id="KW-1133">Transmembrane helix</keyword>
<gene>
    <name evidence="14" type="ORF">GTO87_00650</name>
</gene>
<dbReference type="Pfam" id="PF12704">
    <property type="entry name" value="MacB_PCD"/>
    <property type="match status" value="1"/>
</dbReference>
<protein>
    <recommendedName>
        <fullName evidence="4">Putative hemin transport system permease protein HrtB</fullName>
    </recommendedName>
</protein>
<accession>A0A7H9EHU9</accession>
<dbReference type="Proteomes" id="UP000510886">
    <property type="component" value="Chromosome"/>
</dbReference>
<feature type="transmembrane region" description="Helical" evidence="11">
    <location>
        <begin position="15"/>
        <end position="39"/>
    </location>
</feature>
<feature type="domain" description="MacB-like periplasmic core" evidence="13">
    <location>
        <begin position="18"/>
        <end position="177"/>
    </location>
</feature>
<dbReference type="EMBL" id="CP047418">
    <property type="protein sequence ID" value="QLL77270.1"/>
    <property type="molecule type" value="Genomic_DNA"/>
</dbReference>
<evidence type="ECO:0000259" key="13">
    <source>
        <dbReference type="Pfam" id="PF12704"/>
    </source>
</evidence>
<dbReference type="InterPro" id="IPR051125">
    <property type="entry name" value="ABC-4/HrtB_transporter"/>
</dbReference>
<evidence type="ECO:0000313" key="14">
    <source>
        <dbReference type="EMBL" id="QLL77270.1"/>
    </source>
</evidence>
<dbReference type="PANTHER" id="PTHR43738:SF1">
    <property type="entry name" value="HEMIN TRANSPORT SYSTEM PERMEASE PROTEIN HRTB-RELATED"/>
    <property type="match status" value="1"/>
</dbReference>
<organism evidence="14 15">
    <name type="scientific">Ligilactobacillus saerimneri</name>
    <dbReference type="NCBI Taxonomy" id="228229"/>
    <lineage>
        <taxon>Bacteria</taxon>
        <taxon>Bacillati</taxon>
        <taxon>Bacillota</taxon>
        <taxon>Bacilli</taxon>
        <taxon>Lactobacillales</taxon>
        <taxon>Lactobacillaceae</taxon>
        <taxon>Ligilactobacillus</taxon>
    </lineage>
</organism>
<comment type="function">
    <text evidence="10">Part of the ABC transporter complex hrt involved in hemin import. Responsible for the translocation of the substrate across the membrane.</text>
</comment>
<reference evidence="14 15" key="1">
    <citation type="submission" date="2020-01" db="EMBL/GenBank/DDBJ databases">
        <title>Complete and circular genome sequences of six lactobacillus isolates from horses.</title>
        <authorList>
            <person name="Hassan H.M."/>
        </authorList>
    </citation>
    <scope>NUCLEOTIDE SEQUENCE [LARGE SCALE GENOMIC DNA]</scope>
    <source>
        <strain evidence="14 15">1A</strain>
    </source>
</reference>
<dbReference type="InterPro" id="IPR003838">
    <property type="entry name" value="ABC3_permease_C"/>
</dbReference>
<evidence type="ECO:0000256" key="10">
    <source>
        <dbReference type="ARBA" id="ARBA00024973"/>
    </source>
</evidence>
<evidence type="ECO:0000256" key="9">
    <source>
        <dbReference type="ARBA" id="ARBA00023136"/>
    </source>
</evidence>
<evidence type="ECO:0000256" key="6">
    <source>
        <dbReference type="ARBA" id="ARBA00022475"/>
    </source>
</evidence>
<feature type="transmembrane region" description="Helical" evidence="11">
    <location>
        <begin position="276"/>
        <end position="299"/>
    </location>
</feature>
<dbReference type="Pfam" id="PF02687">
    <property type="entry name" value="FtsX"/>
    <property type="match status" value="1"/>
</dbReference>
<dbReference type="KEGG" id="lsw:GTO87_00650"/>
<evidence type="ECO:0000256" key="5">
    <source>
        <dbReference type="ARBA" id="ARBA00022448"/>
    </source>
</evidence>
<dbReference type="AlphaFoldDB" id="A0A7H9EHU9"/>
<name>A0A7H9EHU9_9LACO</name>
<evidence type="ECO:0000256" key="2">
    <source>
        <dbReference type="ARBA" id="ARBA00008697"/>
    </source>
</evidence>
<keyword evidence="5" id="KW-0813">Transport</keyword>
<dbReference type="PANTHER" id="PTHR43738">
    <property type="entry name" value="ABC TRANSPORTER, MEMBRANE PROTEIN"/>
    <property type="match status" value="1"/>
</dbReference>
<evidence type="ECO:0000256" key="4">
    <source>
        <dbReference type="ARBA" id="ARBA00016962"/>
    </source>
</evidence>
<dbReference type="GO" id="GO:0005886">
    <property type="term" value="C:plasma membrane"/>
    <property type="evidence" value="ECO:0007669"/>
    <property type="project" value="UniProtKB-SubCell"/>
</dbReference>
<evidence type="ECO:0000256" key="1">
    <source>
        <dbReference type="ARBA" id="ARBA00004651"/>
    </source>
</evidence>
<sequence>MFLALKELRHEKLRYGLVIAMIALISYMIFILTGLASGLANQNTAAIDSWQIKKIVLNKDADTNLRQSLLTNQEVAKGTQNHQVSVIGQATIVAKRPHHANISGTFIGINPNQALASQIKITTGHQLRGKYQLVVDDSLADKGLKIGDQITFNSDPQKYTIVGFTHNAKMSVTPVIYGNIAAWANIRQLPATFGGSALVGSHKNLPAPSANSKTYPVADFIAKLPGYAAQNSTFIFMIGFLLVISLIIIAVFLYIITMQKLPNYAVLRAQGIPARLLVTATLLQAGLLTVIGLVIGTLLTYGTDLALPAGVPVSFDLPLLSLGALGLLLMAFLGSLIPGRVIAKVDPITVIGG</sequence>
<comment type="subunit">
    <text evidence="3">The complex is composed of two ATP-binding proteins (HrtA), two transmembrane proteins (HrtB) and a solute-binding protein.</text>
</comment>
<feature type="transmembrane region" description="Helical" evidence="11">
    <location>
        <begin position="234"/>
        <end position="256"/>
    </location>
</feature>
<evidence type="ECO:0000259" key="12">
    <source>
        <dbReference type="Pfam" id="PF02687"/>
    </source>
</evidence>
<dbReference type="RefSeq" id="WP_180849112.1">
    <property type="nucleotide sequence ID" value="NZ_CP047418.1"/>
</dbReference>
<feature type="domain" description="ABC3 transporter permease C-terminal" evidence="12">
    <location>
        <begin position="235"/>
        <end position="347"/>
    </location>
</feature>